<dbReference type="PANTHER" id="PTHR13166:SF7">
    <property type="entry name" value="LYR MOTIF-CONTAINING PROTEIN 4"/>
    <property type="match status" value="1"/>
</dbReference>
<dbReference type="InterPro" id="IPR051522">
    <property type="entry name" value="ISC_assembly_LYR"/>
</dbReference>
<organism evidence="3 4">
    <name type="scientific">Huso huso</name>
    <name type="common">Beluga</name>
    <name type="synonym">Acipenser huso</name>
    <dbReference type="NCBI Taxonomy" id="61971"/>
    <lineage>
        <taxon>Eukaryota</taxon>
        <taxon>Metazoa</taxon>
        <taxon>Chordata</taxon>
        <taxon>Craniata</taxon>
        <taxon>Vertebrata</taxon>
        <taxon>Euteleostomi</taxon>
        <taxon>Actinopterygii</taxon>
        <taxon>Chondrostei</taxon>
        <taxon>Acipenseriformes</taxon>
        <taxon>Acipenseridae</taxon>
        <taxon>Huso</taxon>
    </lineage>
</organism>
<dbReference type="EMBL" id="JAHFZB010000003">
    <property type="protein sequence ID" value="KAK6491885.1"/>
    <property type="molecule type" value="Genomic_DNA"/>
</dbReference>
<reference evidence="3 4" key="1">
    <citation type="submission" date="2021-05" db="EMBL/GenBank/DDBJ databases">
        <authorList>
            <person name="Zahm M."/>
            <person name="Klopp C."/>
            <person name="Cabau C."/>
            <person name="Kuhl H."/>
            <person name="Suciu R."/>
            <person name="Ciorpac M."/>
            <person name="Holostenco D."/>
            <person name="Gessner J."/>
            <person name="Wuertz S."/>
            <person name="Hohne C."/>
            <person name="Stock M."/>
            <person name="Gislard M."/>
            <person name="Lluch J."/>
            <person name="Milhes M."/>
            <person name="Lampietro C."/>
            <person name="Lopez Roques C."/>
            <person name="Donnadieu C."/>
            <person name="Du K."/>
            <person name="Schartl M."/>
            <person name="Guiguen Y."/>
        </authorList>
    </citation>
    <scope>NUCLEOTIDE SEQUENCE [LARGE SCALE GENOMIC DNA]</scope>
    <source>
        <strain evidence="3">Hh-F2</strain>
        <tissue evidence="3">Blood</tissue>
    </source>
</reference>
<dbReference type="InterPro" id="IPR008011">
    <property type="entry name" value="Complex1_LYR_dom"/>
</dbReference>
<evidence type="ECO:0000313" key="3">
    <source>
        <dbReference type="EMBL" id="KAK6491885.1"/>
    </source>
</evidence>
<comment type="caution">
    <text evidence="3">The sequence shown here is derived from an EMBL/GenBank/DDBJ whole genome shotgun (WGS) entry which is preliminary data.</text>
</comment>
<evidence type="ECO:0000259" key="2">
    <source>
        <dbReference type="Pfam" id="PF05347"/>
    </source>
</evidence>
<dbReference type="PANTHER" id="PTHR13166">
    <property type="entry name" value="PROTEIN C6ORF149"/>
    <property type="match status" value="1"/>
</dbReference>
<dbReference type="Pfam" id="PF05347">
    <property type="entry name" value="Complex1_LYR"/>
    <property type="match status" value="1"/>
</dbReference>
<dbReference type="InterPro" id="IPR045297">
    <property type="entry name" value="Complex1_LYR_LYRM4"/>
</dbReference>
<sequence length="92" mass="10729">MAASSRSQVLSLYRLMLKESKNFPAYNYRTYAIRRVRDAFRENKHVEDPKTIQALLVKARENLQIIQRQTSIGRLYTSQKIVVEDQAGRKTA</sequence>
<protein>
    <submittedName>
        <fullName evidence="3">LYR motif-containing protein 4A</fullName>
    </submittedName>
</protein>
<accession>A0ABR1A479</accession>
<comment type="similarity">
    <text evidence="1">Belongs to the complex I LYR family.</text>
</comment>
<evidence type="ECO:0000313" key="4">
    <source>
        <dbReference type="Proteomes" id="UP001369086"/>
    </source>
</evidence>
<feature type="domain" description="Complex 1 LYR protein" evidence="2">
    <location>
        <begin position="8"/>
        <end position="64"/>
    </location>
</feature>
<keyword evidence="4" id="KW-1185">Reference proteome</keyword>
<gene>
    <name evidence="3" type="ORF">HHUSO_G4086</name>
</gene>
<evidence type="ECO:0000256" key="1">
    <source>
        <dbReference type="ARBA" id="ARBA00009508"/>
    </source>
</evidence>
<name>A0ABR1A479_HUSHU</name>
<proteinExistence type="inferred from homology"/>
<dbReference type="Proteomes" id="UP001369086">
    <property type="component" value="Unassembled WGS sequence"/>
</dbReference>
<dbReference type="CDD" id="cd20264">
    <property type="entry name" value="Complex1_LYR_LYRM4"/>
    <property type="match status" value="1"/>
</dbReference>